<proteinExistence type="predicted"/>
<gene>
    <name evidence="1" type="ORF">L6164_002760</name>
</gene>
<sequence>MEFLSVVFGNSLDFLLKQIGQKIGYLFCHNSRVKELNQKAEKLLRERGRVQHEVEDAERNGKGIHATVSDWLLKVDEIIPKKEEFQKDRSTLKTKCFNGLFPNLIVRHQLGRRAAKLGVGVDELMKDSKFDEVLYRPSPTWIGSVFSNMGYESLKSRNETVEEIMKALKDSSVRTIGICGQSGVGKTTLVKEVANKAREMKLFTEVVMATVTRNPEIKSIQGQIAAVLGITLEEESEMGRAGQLREKLKKYKENILVIIDDLWDGLDLNKLGVPVHDDDSSQKTMRDESVSLGSKREKEIYEGCKILLTSRSKELLSAQMAAKENSIFSVEVLQEKEAELLFKKVAGLHDKNSEFDSLASKNAKKFAGLPVALVTVG</sequence>
<evidence type="ECO:0000313" key="1">
    <source>
        <dbReference type="EMBL" id="KAI4353837.1"/>
    </source>
</evidence>
<name>A0ACB9Q1B0_BAUVA</name>
<evidence type="ECO:0000313" key="2">
    <source>
        <dbReference type="Proteomes" id="UP000828941"/>
    </source>
</evidence>
<reference evidence="1 2" key="1">
    <citation type="journal article" date="2022" name="DNA Res.">
        <title>Chromosomal-level genome assembly of the orchid tree Bauhinia variegata (Leguminosae; Cercidoideae) supports the allotetraploid origin hypothesis of Bauhinia.</title>
        <authorList>
            <person name="Zhong Y."/>
            <person name="Chen Y."/>
            <person name="Zheng D."/>
            <person name="Pang J."/>
            <person name="Liu Y."/>
            <person name="Luo S."/>
            <person name="Meng S."/>
            <person name="Qian L."/>
            <person name="Wei D."/>
            <person name="Dai S."/>
            <person name="Zhou R."/>
        </authorList>
    </citation>
    <scope>NUCLEOTIDE SEQUENCE [LARGE SCALE GENOMIC DNA]</scope>
    <source>
        <strain evidence="1">BV-YZ2020</strain>
    </source>
</reference>
<keyword evidence="2" id="KW-1185">Reference proteome</keyword>
<organism evidence="1 2">
    <name type="scientific">Bauhinia variegata</name>
    <name type="common">Purple orchid tree</name>
    <name type="synonym">Phanera variegata</name>
    <dbReference type="NCBI Taxonomy" id="167791"/>
    <lineage>
        <taxon>Eukaryota</taxon>
        <taxon>Viridiplantae</taxon>
        <taxon>Streptophyta</taxon>
        <taxon>Embryophyta</taxon>
        <taxon>Tracheophyta</taxon>
        <taxon>Spermatophyta</taxon>
        <taxon>Magnoliopsida</taxon>
        <taxon>eudicotyledons</taxon>
        <taxon>Gunneridae</taxon>
        <taxon>Pentapetalae</taxon>
        <taxon>rosids</taxon>
        <taxon>fabids</taxon>
        <taxon>Fabales</taxon>
        <taxon>Fabaceae</taxon>
        <taxon>Cercidoideae</taxon>
        <taxon>Cercideae</taxon>
        <taxon>Bauhiniinae</taxon>
        <taxon>Bauhinia</taxon>
    </lineage>
</organism>
<protein>
    <submittedName>
        <fullName evidence="1">Uncharacterized protein</fullName>
    </submittedName>
</protein>
<accession>A0ACB9Q1B0</accession>
<dbReference type="EMBL" id="CM039427">
    <property type="protein sequence ID" value="KAI4353837.1"/>
    <property type="molecule type" value="Genomic_DNA"/>
</dbReference>
<dbReference type="Proteomes" id="UP000828941">
    <property type="component" value="Chromosome 2"/>
</dbReference>
<comment type="caution">
    <text evidence="1">The sequence shown here is derived from an EMBL/GenBank/DDBJ whole genome shotgun (WGS) entry which is preliminary data.</text>
</comment>